<dbReference type="GeneID" id="300209740"/>
<feature type="domain" description="Dermonecrotic toxin N-terminal" evidence="1">
    <location>
        <begin position="175"/>
        <end position="411"/>
    </location>
</feature>
<gene>
    <name evidence="2" type="ORF">SAMN05216598_4871</name>
</gene>
<protein>
    <recommendedName>
        <fullName evidence="1">Dermonecrotic toxin N-terminal domain-containing protein</fullName>
    </recommendedName>
</protein>
<sequence>MTQSTPLYYLSQALELRDTLSAAEQTLQIDSTERSWLSNLFLASQSAREALDTPMFVDKLFIIAANASTADLAGTFLIRGPARHPVYLCSPGFGLERFESSQQALEQVRARLRVPAQRDELLRFVPLKIRHTLGVEPAPGLVTRPIQGIVLSDRRQSVQAYLDSTLNDLRNELLQLPSLALLLNQLLENTLGARFPQIRLPALRVISHDTSTGLPLRQVSIQTLSESLLEHYNRGGWPSGQSREFIAPGYSAQPAEITLWESTLATLANQLQEHLQNRLKTFWDTPLSSGEPRRQLFIDALGSRFRAELLKQELDWNAIAAEDYQWLCGLYPLDRSRLESVTLHTLDVQVANGSLSLVNAFVVRHDRSGYADYFLYGGEWLQTFESEQALLDSVKIQLEAPSREHDLRLGLSLRERGELHNTDIDRVTLMASKASIFDALFNLSIDKQLDNVRYVLERYRRSNAALALPSAFESALDIRDLLSPQLAELVPLARWSHRLDLTASEKPVEPGLTHTLKPSLDTARHQLATLVQIRTQLSAGFKQRPALSDFIRGELSSALQRAQVGNLSPDNLYINHYAAALPRFGNTSLEPIASQSVVAHVLERLSQHSGALASVSSSGLFSKDTSGLWARVPNLDIDQLNAIVERLLPDFLGHYLRRHRSIYGSLSTPLNEAITSGLRREAQLKEVRGALGADDLALLDNLLDGHPRAERPGLRGFIPDAFELTYQRDSTSPPSKLHNCFLLTARGGLNSEHCGTTLLWTPAQGTEPFDTFHDAEVELQRRLHHPVERLSLLENLANDQRPAHPPITPVPRGNHRVYPSLGFKLIHTSLLSNRFNSLTDKALADLNHAATSGYTGKQFQQNLQSCLDSHSTVPMLERAIQAAQNTATHLALPSWLGSVSDSRQFALAALLDRYRQAAATTDDYHLGIPLLRDTARTKLRSLLSRDFPDQRLDPNQIRIWLTPSDSALPVHEALTDFALRHFDDIGQRSIEVSLALGTLPDALTGDRIKALVQEAAIGSHYAVLLASHLAPDEPHNIHRRPMFSRHGYWQGLLQAFTQLLGKTLSRTAHGFIKHLLAMPDGIARLPLNGQSIELRPLQLLSGLQSAADAVRGFYLIGPDAGGQGPSILFSPQGERPMFQEYANDAACLGAIRTSPSLQQQLLERLAPERHGHYAQLFKASSPALGIGGSPLRGNLFHRLYEDMTELFKDMLGRQSVQGQGSVWSKALDWLKGELYQGATHLLGRLRLPWLVWQSLSQLKDATQHAWQGRWSEAIEEFVMALAHLATARRGWSHSNLGGVTQTSAERFLESPFPETPWNGQGLVPRQKTRLLALQAHRIALEQTRPNPAGDLYTDPTTGDTFVAVGGTVFQVRQEQQRWRIVTDIGKGPRLRQDNQGRWVFDLPAQCREERHDENA</sequence>
<dbReference type="RefSeq" id="WP_090209656.1">
    <property type="nucleotide sequence ID" value="NZ_LT629777.1"/>
</dbReference>
<proteinExistence type="predicted"/>
<dbReference type="Pfam" id="PF20178">
    <property type="entry name" value="ToxA_N"/>
    <property type="match status" value="2"/>
</dbReference>
<name>A0A1H1Z7Z4_9PSED</name>
<feature type="domain" description="Dermonecrotic toxin N-terminal" evidence="1">
    <location>
        <begin position="927"/>
        <end position="1164"/>
    </location>
</feature>
<reference evidence="3" key="1">
    <citation type="submission" date="2016-10" db="EMBL/GenBank/DDBJ databases">
        <authorList>
            <person name="Varghese N."/>
            <person name="Submissions S."/>
        </authorList>
    </citation>
    <scope>NUCLEOTIDE SEQUENCE [LARGE SCALE GENOMIC DNA]</scope>
    <source>
        <strain evidence="3">ATCC 23835</strain>
    </source>
</reference>
<dbReference type="InterPro" id="IPR046673">
    <property type="entry name" value="ToxA_N"/>
</dbReference>
<dbReference type="EMBL" id="LT629777">
    <property type="protein sequence ID" value="SDT29326.1"/>
    <property type="molecule type" value="Genomic_DNA"/>
</dbReference>
<evidence type="ECO:0000313" key="3">
    <source>
        <dbReference type="Proteomes" id="UP000199524"/>
    </source>
</evidence>
<evidence type="ECO:0000259" key="1">
    <source>
        <dbReference type="Pfam" id="PF20178"/>
    </source>
</evidence>
<accession>A0A1H1Z7Z4</accession>
<evidence type="ECO:0000313" key="2">
    <source>
        <dbReference type="EMBL" id="SDT29326.1"/>
    </source>
</evidence>
<keyword evidence="3" id="KW-1185">Reference proteome</keyword>
<organism evidence="2 3">
    <name type="scientific">Pseudomonas asplenii</name>
    <dbReference type="NCBI Taxonomy" id="53407"/>
    <lineage>
        <taxon>Bacteria</taxon>
        <taxon>Pseudomonadati</taxon>
        <taxon>Pseudomonadota</taxon>
        <taxon>Gammaproteobacteria</taxon>
        <taxon>Pseudomonadales</taxon>
        <taxon>Pseudomonadaceae</taxon>
        <taxon>Pseudomonas</taxon>
    </lineage>
</organism>
<dbReference type="Proteomes" id="UP000199524">
    <property type="component" value="Chromosome I"/>
</dbReference>